<dbReference type="EMBL" id="JAVHNQ010000015">
    <property type="protein sequence ID" value="KAK6332430.1"/>
    <property type="molecule type" value="Genomic_DNA"/>
</dbReference>
<evidence type="ECO:0000256" key="2">
    <source>
        <dbReference type="SAM" id="Phobius"/>
    </source>
</evidence>
<evidence type="ECO:0000313" key="4">
    <source>
        <dbReference type="Proteomes" id="UP001375240"/>
    </source>
</evidence>
<keyword evidence="2" id="KW-0472">Membrane</keyword>
<comment type="caution">
    <text evidence="3">The sequence shown here is derived from an EMBL/GenBank/DDBJ whole genome shotgun (WGS) entry which is preliminary data.</text>
</comment>
<evidence type="ECO:0008006" key="5">
    <source>
        <dbReference type="Google" id="ProtNLM"/>
    </source>
</evidence>
<reference evidence="3 4" key="1">
    <citation type="submission" date="2019-10" db="EMBL/GenBank/DDBJ databases">
        <authorList>
            <person name="Palmer J.M."/>
        </authorList>
    </citation>
    <scope>NUCLEOTIDE SEQUENCE [LARGE SCALE GENOMIC DNA]</scope>
    <source>
        <strain evidence="3 4">TWF696</strain>
    </source>
</reference>
<keyword evidence="4" id="KW-1185">Reference proteome</keyword>
<organism evidence="3 4">
    <name type="scientific">Orbilia brochopaga</name>
    <dbReference type="NCBI Taxonomy" id="3140254"/>
    <lineage>
        <taxon>Eukaryota</taxon>
        <taxon>Fungi</taxon>
        <taxon>Dikarya</taxon>
        <taxon>Ascomycota</taxon>
        <taxon>Pezizomycotina</taxon>
        <taxon>Orbiliomycetes</taxon>
        <taxon>Orbiliales</taxon>
        <taxon>Orbiliaceae</taxon>
        <taxon>Orbilia</taxon>
    </lineage>
</organism>
<feature type="transmembrane region" description="Helical" evidence="2">
    <location>
        <begin position="12"/>
        <end position="30"/>
    </location>
</feature>
<proteinExistence type="predicted"/>
<gene>
    <name evidence="3" type="ORF">TWF696_003145</name>
</gene>
<dbReference type="Proteomes" id="UP001375240">
    <property type="component" value="Unassembled WGS sequence"/>
</dbReference>
<sequence>MAVSQGTISKFLMIGTLWLLLGTLWLMYIWPDQADVKPVRTSFSAISMSNINAPNAASTRVPVVGGTAAIAAGPRVMKNVPPTTYTRTTTIIPQSTSSPGVRLRTTTTIDFAQTQPGGGRVVVAAMAKPGGLDIFDAAGRRMFPGKKNNDLIRGPTGTEKRPQKTIFAKPRVSAKSVQ</sequence>
<feature type="region of interest" description="Disordered" evidence="1">
    <location>
        <begin position="146"/>
        <end position="178"/>
    </location>
</feature>
<protein>
    <recommendedName>
        <fullName evidence="5">Transmembrane protein</fullName>
    </recommendedName>
</protein>
<keyword evidence="2" id="KW-1133">Transmembrane helix</keyword>
<dbReference type="AlphaFoldDB" id="A0AAV9TZ71"/>
<name>A0AAV9TZ71_9PEZI</name>
<keyword evidence="2" id="KW-0812">Transmembrane</keyword>
<evidence type="ECO:0000256" key="1">
    <source>
        <dbReference type="SAM" id="MobiDB-lite"/>
    </source>
</evidence>
<accession>A0AAV9TZ71</accession>
<evidence type="ECO:0000313" key="3">
    <source>
        <dbReference type="EMBL" id="KAK6332430.1"/>
    </source>
</evidence>